<accession>A0A8I2YIN2</accession>
<dbReference type="EMBL" id="JAGFBS010000027">
    <property type="protein sequence ID" value="KAG6372462.1"/>
    <property type="molecule type" value="Genomic_DNA"/>
</dbReference>
<name>A0A8I2YIN2_9AGAM</name>
<dbReference type="AlphaFoldDB" id="A0A8I2YIN2"/>
<organism evidence="1 2">
    <name type="scientific">Boletus reticuloceps</name>
    <dbReference type="NCBI Taxonomy" id="495285"/>
    <lineage>
        <taxon>Eukaryota</taxon>
        <taxon>Fungi</taxon>
        <taxon>Dikarya</taxon>
        <taxon>Basidiomycota</taxon>
        <taxon>Agaricomycotina</taxon>
        <taxon>Agaricomycetes</taxon>
        <taxon>Agaricomycetidae</taxon>
        <taxon>Boletales</taxon>
        <taxon>Boletineae</taxon>
        <taxon>Boletaceae</taxon>
        <taxon>Boletoideae</taxon>
        <taxon>Boletus</taxon>
    </lineage>
</organism>
<dbReference type="Proteomes" id="UP000683000">
    <property type="component" value="Unassembled WGS sequence"/>
</dbReference>
<evidence type="ECO:0000313" key="2">
    <source>
        <dbReference type="Proteomes" id="UP000683000"/>
    </source>
</evidence>
<sequence length="118" mass="13261">MIRIGEVQFFAQLAETSPDGRSFFNNIAILKLYSEPDQDILKESFQVVATSTFLNSITILDVKAIYSVVAMVPHQIHLLSGFEEERFCMIEKPGLNVSDLGVAYDLNEDDNNTDINTE</sequence>
<proteinExistence type="predicted"/>
<protein>
    <submittedName>
        <fullName evidence="1">Uncharacterized protein</fullName>
    </submittedName>
</protein>
<dbReference type="OrthoDB" id="2669721at2759"/>
<reference evidence="1" key="1">
    <citation type="submission" date="2021-03" db="EMBL/GenBank/DDBJ databases">
        <title>Evolutionary innovations through gain and loss of genes in the ectomycorrhizal Boletales.</title>
        <authorList>
            <person name="Wu G."/>
            <person name="Miyauchi S."/>
            <person name="Morin E."/>
            <person name="Yang Z.-L."/>
            <person name="Xu J."/>
            <person name="Martin F.M."/>
        </authorList>
    </citation>
    <scope>NUCLEOTIDE SEQUENCE</scope>
    <source>
        <strain evidence="1">BR01</strain>
    </source>
</reference>
<keyword evidence="2" id="KW-1185">Reference proteome</keyword>
<gene>
    <name evidence="1" type="ORF">JVT61DRAFT_7561</name>
</gene>
<evidence type="ECO:0000313" key="1">
    <source>
        <dbReference type="EMBL" id="KAG6372462.1"/>
    </source>
</evidence>
<comment type="caution">
    <text evidence="1">The sequence shown here is derived from an EMBL/GenBank/DDBJ whole genome shotgun (WGS) entry which is preliminary data.</text>
</comment>